<gene>
    <name evidence="1" type="ORF">OAN307_c30120</name>
</gene>
<keyword evidence="2" id="KW-1185">Reference proteome</keyword>
<reference evidence="1 2" key="1">
    <citation type="journal article" date="2013" name="PLoS ONE">
        <title>Poles Apart: Arctic and Antarctic Octadecabacter strains Share High Genome Plasticity and a New Type of Xanthorhodopsin.</title>
        <authorList>
            <person name="Vollmers J."/>
            <person name="Voget S."/>
            <person name="Dietrich S."/>
            <person name="Gollnow K."/>
            <person name="Smits M."/>
            <person name="Meyer K."/>
            <person name="Brinkhoff T."/>
            <person name="Simon M."/>
            <person name="Daniel R."/>
        </authorList>
    </citation>
    <scope>NUCLEOTIDE SEQUENCE [LARGE SCALE GENOMIC DNA]</scope>
    <source>
        <strain evidence="1 2">307</strain>
    </source>
</reference>
<dbReference type="KEGG" id="oat:OAN307_c30120"/>
<proteinExistence type="predicted"/>
<evidence type="ECO:0000313" key="1">
    <source>
        <dbReference type="EMBL" id="AGI68561.1"/>
    </source>
</evidence>
<accession>M9RDT5</accession>
<organism evidence="1 2">
    <name type="scientific">Octadecabacter antarcticus 307</name>
    <dbReference type="NCBI Taxonomy" id="391626"/>
    <lineage>
        <taxon>Bacteria</taxon>
        <taxon>Pseudomonadati</taxon>
        <taxon>Pseudomonadota</taxon>
        <taxon>Alphaproteobacteria</taxon>
        <taxon>Rhodobacterales</taxon>
        <taxon>Roseobacteraceae</taxon>
        <taxon>Octadecabacter</taxon>
    </lineage>
</organism>
<dbReference type="AlphaFoldDB" id="M9RDT5"/>
<evidence type="ECO:0000313" key="2">
    <source>
        <dbReference type="Proteomes" id="UP000005307"/>
    </source>
</evidence>
<name>M9RDT5_9RHOB</name>
<dbReference type="HOGENOM" id="CLU_2118555_0_0_5"/>
<dbReference type="Proteomes" id="UP000005307">
    <property type="component" value="Chromosome"/>
</dbReference>
<protein>
    <submittedName>
        <fullName evidence="1">Uncharacterized protein</fullName>
    </submittedName>
</protein>
<dbReference type="EMBL" id="CP003740">
    <property type="protein sequence ID" value="AGI68561.1"/>
    <property type="molecule type" value="Genomic_DNA"/>
</dbReference>
<sequence length="114" mass="13543">MDISRFILEVRYYVVGFRDHKEFFVWTETSDALHWGIIIRSTVLTGNTKNPTRLIRKVWQIIKLFIYLKKLPYFEVNVTDAKRSGIYMKFLSKLIGYESYQNGNNIFVLKIGNI</sequence>